<comment type="similarity">
    <text evidence="1 7">Belongs to the peptidase S8 family.</text>
</comment>
<feature type="domain" description="Peptidase S8/S53" evidence="8">
    <location>
        <begin position="217"/>
        <end position="663"/>
    </location>
</feature>
<dbReference type="InterPro" id="IPR041469">
    <property type="entry name" value="Subtilisin-like_FN3"/>
</dbReference>
<evidence type="ECO:0000256" key="7">
    <source>
        <dbReference type="PROSITE-ProRule" id="PRU01240"/>
    </source>
</evidence>
<dbReference type="InterPro" id="IPR015500">
    <property type="entry name" value="Peptidase_S8_subtilisin-rel"/>
</dbReference>
<dbReference type="Pfam" id="PF05922">
    <property type="entry name" value="Inhibitor_I9"/>
    <property type="match status" value="1"/>
</dbReference>
<dbReference type="InterPro" id="IPR010259">
    <property type="entry name" value="S8pro/Inhibitor_I9"/>
</dbReference>
<dbReference type="PROSITE" id="PS00138">
    <property type="entry name" value="SUBTILASE_SER"/>
    <property type="match status" value="1"/>
</dbReference>
<reference evidence="11 12" key="1">
    <citation type="submission" date="2022-12" db="EMBL/GenBank/DDBJ databases">
        <title>Chromosome-scale assembly of the Ensete ventricosum genome.</title>
        <authorList>
            <person name="Dussert Y."/>
            <person name="Stocks J."/>
            <person name="Wendawek A."/>
            <person name="Woldeyes F."/>
            <person name="Nichols R.A."/>
            <person name="Borrell J.S."/>
        </authorList>
    </citation>
    <scope>NUCLEOTIDE SEQUENCE [LARGE SCALE GENOMIC DNA]</scope>
    <source>
        <strain evidence="12">cv. Maze</strain>
        <tissue evidence="11">Seeds</tissue>
    </source>
</reference>
<dbReference type="GO" id="GO:0006508">
    <property type="term" value="P:proteolysis"/>
    <property type="evidence" value="ECO:0007669"/>
    <property type="project" value="UniProtKB-KW"/>
</dbReference>
<evidence type="ECO:0000313" key="12">
    <source>
        <dbReference type="Proteomes" id="UP001222027"/>
    </source>
</evidence>
<name>A0AAV8QJW0_ENSVE</name>
<feature type="domain" description="Inhibitor I9" evidence="9">
    <location>
        <begin position="104"/>
        <end position="190"/>
    </location>
</feature>
<dbReference type="GO" id="GO:0004252">
    <property type="term" value="F:serine-type endopeptidase activity"/>
    <property type="evidence" value="ECO:0007669"/>
    <property type="project" value="UniProtKB-UniRule"/>
</dbReference>
<feature type="active site" description="Charge relay system" evidence="6 7">
    <location>
        <position position="226"/>
    </location>
</feature>
<keyword evidence="5 7" id="KW-0720">Serine protease</keyword>
<dbReference type="FunFam" id="3.40.50.200:FF:000006">
    <property type="entry name" value="Subtilisin-like protease SBT1.5"/>
    <property type="match status" value="1"/>
</dbReference>
<evidence type="ECO:0000256" key="6">
    <source>
        <dbReference type="PIRSR" id="PIRSR615500-1"/>
    </source>
</evidence>
<evidence type="ECO:0000256" key="1">
    <source>
        <dbReference type="ARBA" id="ARBA00011073"/>
    </source>
</evidence>
<dbReference type="InterPro" id="IPR034197">
    <property type="entry name" value="Peptidases_S8_3"/>
</dbReference>
<evidence type="ECO:0000259" key="10">
    <source>
        <dbReference type="Pfam" id="PF17766"/>
    </source>
</evidence>
<dbReference type="InterPro" id="IPR000209">
    <property type="entry name" value="Peptidase_S8/S53_dom"/>
</dbReference>
<dbReference type="InterPro" id="IPR045051">
    <property type="entry name" value="SBT"/>
</dbReference>
<dbReference type="Proteomes" id="UP001222027">
    <property type="component" value="Unassembled WGS sequence"/>
</dbReference>
<evidence type="ECO:0000256" key="4">
    <source>
        <dbReference type="ARBA" id="ARBA00022801"/>
    </source>
</evidence>
<evidence type="ECO:0000256" key="3">
    <source>
        <dbReference type="ARBA" id="ARBA00022729"/>
    </source>
</evidence>
<protein>
    <submittedName>
        <fullName evidence="11">Uncharacterized protein</fullName>
    </submittedName>
</protein>
<dbReference type="Gene3D" id="3.50.30.30">
    <property type="match status" value="1"/>
</dbReference>
<dbReference type="AlphaFoldDB" id="A0AAV8QJW0"/>
<organism evidence="11 12">
    <name type="scientific">Ensete ventricosum</name>
    <name type="common">Abyssinian banana</name>
    <name type="synonym">Musa ensete</name>
    <dbReference type="NCBI Taxonomy" id="4639"/>
    <lineage>
        <taxon>Eukaryota</taxon>
        <taxon>Viridiplantae</taxon>
        <taxon>Streptophyta</taxon>
        <taxon>Embryophyta</taxon>
        <taxon>Tracheophyta</taxon>
        <taxon>Spermatophyta</taxon>
        <taxon>Magnoliopsida</taxon>
        <taxon>Liliopsida</taxon>
        <taxon>Zingiberales</taxon>
        <taxon>Musaceae</taxon>
        <taxon>Ensete</taxon>
    </lineage>
</organism>
<feature type="active site" description="Charge relay system" evidence="6 7">
    <location>
        <position position="620"/>
    </location>
</feature>
<evidence type="ECO:0000259" key="8">
    <source>
        <dbReference type="Pfam" id="PF00082"/>
    </source>
</evidence>
<evidence type="ECO:0000256" key="2">
    <source>
        <dbReference type="ARBA" id="ARBA00022670"/>
    </source>
</evidence>
<keyword evidence="4 7" id="KW-0378">Hydrolase</keyword>
<dbReference type="CDD" id="cd04852">
    <property type="entry name" value="Peptidases_S8_3"/>
    <property type="match status" value="1"/>
</dbReference>
<feature type="active site" description="Charge relay system" evidence="6 7">
    <location>
        <position position="299"/>
    </location>
</feature>
<dbReference type="Gene3D" id="2.60.40.2310">
    <property type="match status" value="1"/>
</dbReference>
<dbReference type="Pfam" id="PF17766">
    <property type="entry name" value="fn3_6"/>
    <property type="match status" value="1"/>
</dbReference>
<accession>A0AAV8QJW0</accession>
<dbReference type="CDD" id="cd02120">
    <property type="entry name" value="PA_subtilisin_like"/>
    <property type="match status" value="1"/>
</dbReference>
<evidence type="ECO:0000256" key="5">
    <source>
        <dbReference type="ARBA" id="ARBA00022825"/>
    </source>
</evidence>
<evidence type="ECO:0000313" key="11">
    <source>
        <dbReference type="EMBL" id="KAJ8471278.1"/>
    </source>
</evidence>
<comment type="caution">
    <text evidence="11">The sequence shown here is derived from an EMBL/GenBank/DDBJ whole genome shotgun (WGS) entry which is preliminary data.</text>
</comment>
<evidence type="ECO:0000259" key="9">
    <source>
        <dbReference type="Pfam" id="PF05922"/>
    </source>
</evidence>
<dbReference type="InterPro" id="IPR023828">
    <property type="entry name" value="Peptidase_S8_Ser-AS"/>
</dbReference>
<feature type="domain" description="Subtilisin-like protease fibronectin type-III" evidence="10">
    <location>
        <begin position="734"/>
        <end position="833"/>
    </location>
</feature>
<dbReference type="InterPro" id="IPR037045">
    <property type="entry name" value="S8pro/Inhibitor_I9_sf"/>
</dbReference>
<gene>
    <name evidence="11" type="ORF">OPV22_025621</name>
</gene>
<keyword evidence="12" id="KW-1185">Reference proteome</keyword>
<dbReference type="EMBL" id="JAQQAF010000007">
    <property type="protein sequence ID" value="KAJ8471278.1"/>
    <property type="molecule type" value="Genomic_DNA"/>
</dbReference>
<dbReference type="InterPro" id="IPR036852">
    <property type="entry name" value="Peptidase_S8/S53_dom_sf"/>
</dbReference>
<keyword evidence="3" id="KW-0732">Signal</keyword>
<dbReference type="SUPFAM" id="SSF52743">
    <property type="entry name" value="Subtilisin-like"/>
    <property type="match status" value="1"/>
</dbReference>
<keyword evidence="2 7" id="KW-0645">Protease</keyword>
<dbReference type="Gene3D" id="3.40.50.200">
    <property type="entry name" value="Peptidase S8/S53 domain"/>
    <property type="match status" value="1"/>
</dbReference>
<sequence length="837" mass="90018">MLYKHLLTLSTIVVQSSVFRPYNFTMPTPSSTLPVTLYSCLLLFLLLLEAPLCPTNATSTSSPKLQIAAALPPEAATTVTNPLSELTKVIDHPDPATFIRPALYIIHTSNFSRPSHFATQEQWYSSILHSLVANSTVAPELTETSRRSLLYTYNTVLHGFATTLTPLEAKIISRVQGVIGVYKNRILELQSTRSPDFLGVTSSNSGVRPPIGESNSGQDVIIGLVDSGIWPESLSFDDSDLLPIGSKWRGTCENGTRFDATNCNNKLVGARFFKAGFEAEGILIDETSEFLSPRDAAGHGTHTASTAAGSEVPGANLFGFADGTARGMASRARIAMYKACWGFGSCSSADILAAMDMAIEDGVDILSLSIGSNHDAPYYDDPISIGAFAAVRNGIFVACAAGNSGPTESTVTNTSPWITTVGAGTIDRKFPARVTLGNGEVYVGESLYSEMAKGTNLFPLLYAGFCTEDNLLPDVIMGKIVVCTEASVTTGFYVEAAGGAGMISITGEEEGQVIVVNSFTLPALTVGYIDGKKILSYITSAANPVAGLAFGHETIIGEIRAPIVAGFSSRGPSYIQPEILKPDILAPGVNIIAAWPTESPLTRSADDPRREAFNIISGTSMACPHVAGIAALLREVHPTWSPAMIRSAIMTTAVTLDNYYRSTVDQTLGVATPFEIGAGLVHFPVARDPGLVYDTSVQDYIDLMCTMNYTKEQISQVVPGIFTCSKLEGGAGGLNYPSFVVIFNNETKARILKRTLTKVSKQPETYTARVVNPRPDKVEVTVEPQILDFDDENKLRSYKVEFKSIVVDPTDKGTEYGYIIWENSVHQVKSPVVFMWN</sequence>
<dbReference type="PANTHER" id="PTHR10795">
    <property type="entry name" value="PROPROTEIN CONVERTASE SUBTILISIN/KEXIN"/>
    <property type="match status" value="1"/>
</dbReference>
<proteinExistence type="inferred from homology"/>
<dbReference type="Gene3D" id="3.30.70.80">
    <property type="entry name" value="Peptidase S8 propeptide/proteinase inhibitor I9"/>
    <property type="match status" value="1"/>
</dbReference>
<dbReference type="PROSITE" id="PS51892">
    <property type="entry name" value="SUBTILASE"/>
    <property type="match status" value="1"/>
</dbReference>
<dbReference type="Pfam" id="PF00082">
    <property type="entry name" value="Peptidase_S8"/>
    <property type="match status" value="1"/>
</dbReference>
<dbReference type="PRINTS" id="PR00723">
    <property type="entry name" value="SUBTILISIN"/>
</dbReference>